<feature type="domain" description="DNA-directed DNA polymerase family A palm" evidence="16">
    <location>
        <begin position="670"/>
        <end position="876"/>
    </location>
</feature>
<dbReference type="SMART" id="SM00279">
    <property type="entry name" value="HhH2"/>
    <property type="match status" value="1"/>
</dbReference>
<dbReference type="GO" id="GO:0006302">
    <property type="term" value="P:double-strand break repair"/>
    <property type="evidence" value="ECO:0007669"/>
    <property type="project" value="TreeGrafter"/>
</dbReference>
<dbReference type="FunFam" id="1.10.150.20:FF:000002">
    <property type="entry name" value="DNA polymerase I"/>
    <property type="match status" value="1"/>
</dbReference>
<evidence type="ECO:0000256" key="8">
    <source>
        <dbReference type="ARBA" id="ARBA00022801"/>
    </source>
</evidence>
<dbReference type="InterPro" id="IPR029060">
    <property type="entry name" value="PIN-like_dom_sf"/>
</dbReference>
<dbReference type="CDD" id="cd09898">
    <property type="entry name" value="H3TH_53EXO"/>
    <property type="match status" value="1"/>
</dbReference>
<dbReference type="Pfam" id="PF01367">
    <property type="entry name" value="5_3_exonuc"/>
    <property type="match status" value="1"/>
</dbReference>
<dbReference type="InterPro" id="IPR002421">
    <property type="entry name" value="5-3_exonuclease"/>
</dbReference>
<gene>
    <name evidence="17" type="ORF">MNB_SUP05-5-905</name>
</gene>
<dbReference type="Gene3D" id="1.10.150.20">
    <property type="entry name" value="5' to 3' exonuclease, C-terminal subdomain"/>
    <property type="match status" value="2"/>
</dbReference>
<evidence type="ECO:0000256" key="13">
    <source>
        <dbReference type="ARBA" id="ARBA00049244"/>
    </source>
</evidence>
<dbReference type="SUPFAM" id="SSF88723">
    <property type="entry name" value="PIN domain-like"/>
    <property type="match status" value="1"/>
</dbReference>
<dbReference type="Gene3D" id="3.30.70.370">
    <property type="match status" value="1"/>
</dbReference>
<dbReference type="Pfam" id="PF01612">
    <property type="entry name" value="DNA_pol_A_exo1"/>
    <property type="match status" value="1"/>
</dbReference>
<dbReference type="Gene3D" id="3.40.50.1010">
    <property type="entry name" value="5'-nuclease"/>
    <property type="match status" value="1"/>
</dbReference>
<keyword evidence="3 17" id="KW-0808">Transferase</keyword>
<dbReference type="InterPro" id="IPR043502">
    <property type="entry name" value="DNA/RNA_pol_sf"/>
</dbReference>
<dbReference type="Gene3D" id="1.20.1060.10">
    <property type="entry name" value="Taq DNA Polymerase, Chain T, domain 4"/>
    <property type="match status" value="1"/>
</dbReference>
<dbReference type="GO" id="GO:0003677">
    <property type="term" value="F:DNA binding"/>
    <property type="evidence" value="ECO:0007669"/>
    <property type="project" value="UniProtKB-KW"/>
</dbReference>
<feature type="domain" description="3'-5' exonuclease" evidence="14">
    <location>
        <begin position="315"/>
        <end position="501"/>
    </location>
</feature>
<evidence type="ECO:0000256" key="6">
    <source>
        <dbReference type="ARBA" id="ARBA00022722"/>
    </source>
</evidence>
<dbReference type="InterPro" id="IPR019760">
    <property type="entry name" value="DNA-dir_DNA_pol_A_CS"/>
</dbReference>
<dbReference type="GO" id="GO:0008409">
    <property type="term" value="F:5'-3' exonuclease activity"/>
    <property type="evidence" value="ECO:0007669"/>
    <property type="project" value="InterPro"/>
</dbReference>
<keyword evidence="4 17" id="KW-0548">Nucleotidyltransferase</keyword>
<dbReference type="InterPro" id="IPR008918">
    <property type="entry name" value="HhH2"/>
</dbReference>
<evidence type="ECO:0000256" key="1">
    <source>
        <dbReference type="ARBA" id="ARBA00007705"/>
    </source>
</evidence>
<keyword evidence="10" id="KW-0239">DNA-directed DNA polymerase</keyword>
<evidence type="ECO:0000259" key="14">
    <source>
        <dbReference type="SMART" id="SM00474"/>
    </source>
</evidence>
<reference evidence="17" key="1">
    <citation type="submission" date="2016-10" db="EMBL/GenBank/DDBJ databases">
        <authorList>
            <person name="de Groot N.N."/>
        </authorList>
    </citation>
    <scope>NUCLEOTIDE SEQUENCE</scope>
</reference>
<comment type="similarity">
    <text evidence="1">Belongs to the DNA polymerase type-A family.</text>
</comment>
<feature type="domain" description="5'-3' exonuclease" evidence="15">
    <location>
        <begin position="3"/>
        <end position="259"/>
    </location>
</feature>
<keyword evidence="11" id="KW-0238">DNA-binding</keyword>
<dbReference type="InterPro" id="IPR002298">
    <property type="entry name" value="DNA_polymerase_A"/>
</dbReference>
<dbReference type="SMART" id="SM00474">
    <property type="entry name" value="35EXOc"/>
    <property type="match status" value="1"/>
</dbReference>
<dbReference type="PROSITE" id="PS00447">
    <property type="entry name" value="DNA_POLYMERASE_A"/>
    <property type="match status" value="1"/>
</dbReference>
<keyword evidence="6" id="KW-0540">Nuclease</keyword>
<dbReference type="InterPro" id="IPR018320">
    <property type="entry name" value="DNA_polymerase_1"/>
</dbReference>
<dbReference type="NCBIfam" id="NF004397">
    <property type="entry name" value="PRK05755.1"/>
    <property type="match status" value="1"/>
</dbReference>
<dbReference type="Pfam" id="PF02739">
    <property type="entry name" value="5_3_exonuc_N"/>
    <property type="match status" value="1"/>
</dbReference>
<evidence type="ECO:0000256" key="9">
    <source>
        <dbReference type="ARBA" id="ARBA00022839"/>
    </source>
</evidence>
<dbReference type="InterPro" id="IPR012337">
    <property type="entry name" value="RNaseH-like_sf"/>
</dbReference>
<evidence type="ECO:0000256" key="10">
    <source>
        <dbReference type="ARBA" id="ARBA00022932"/>
    </source>
</evidence>
<dbReference type="Gene3D" id="3.30.420.10">
    <property type="entry name" value="Ribonuclease H-like superfamily/Ribonuclease H"/>
    <property type="match status" value="1"/>
</dbReference>
<dbReference type="EMBL" id="FPHJ01000021">
    <property type="protein sequence ID" value="SFV57397.1"/>
    <property type="molecule type" value="Genomic_DNA"/>
</dbReference>
<protein>
    <recommendedName>
        <fullName evidence="2">DNA-directed DNA polymerase</fullName>
        <ecNumber evidence="2">2.7.7.7</ecNumber>
    </recommendedName>
</protein>
<dbReference type="FunFam" id="1.10.150.20:FF:000003">
    <property type="entry name" value="DNA polymerase I"/>
    <property type="match status" value="1"/>
</dbReference>
<dbReference type="InterPro" id="IPR002562">
    <property type="entry name" value="3'-5'_exonuclease_dom"/>
</dbReference>
<dbReference type="PANTHER" id="PTHR10133:SF27">
    <property type="entry name" value="DNA POLYMERASE NU"/>
    <property type="match status" value="1"/>
</dbReference>
<accession>A0A1W1BVA2</accession>
<dbReference type="SUPFAM" id="SSF56672">
    <property type="entry name" value="DNA/RNA polymerases"/>
    <property type="match status" value="1"/>
</dbReference>
<evidence type="ECO:0000256" key="5">
    <source>
        <dbReference type="ARBA" id="ARBA00022705"/>
    </source>
</evidence>
<evidence type="ECO:0000256" key="12">
    <source>
        <dbReference type="ARBA" id="ARBA00023204"/>
    </source>
</evidence>
<evidence type="ECO:0000259" key="15">
    <source>
        <dbReference type="SMART" id="SM00475"/>
    </source>
</evidence>
<dbReference type="CDD" id="cd09859">
    <property type="entry name" value="PIN_53EXO"/>
    <property type="match status" value="1"/>
</dbReference>
<dbReference type="CDD" id="cd06139">
    <property type="entry name" value="DNA_polA_I_Ecoli_like_exo"/>
    <property type="match status" value="1"/>
</dbReference>
<evidence type="ECO:0000256" key="3">
    <source>
        <dbReference type="ARBA" id="ARBA00022679"/>
    </source>
</evidence>
<dbReference type="InterPro" id="IPR020045">
    <property type="entry name" value="DNA_polI_H3TH"/>
</dbReference>
<dbReference type="FunFam" id="3.30.420.10:FF:000026">
    <property type="entry name" value="DNA polymerase I"/>
    <property type="match status" value="1"/>
</dbReference>
<dbReference type="EC" id="2.7.7.7" evidence="2"/>
<dbReference type="FunFam" id="1.20.1060.10:FF:000001">
    <property type="entry name" value="DNA polymerase I"/>
    <property type="match status" value="1"/>
</dbReference>
<evidence type="ECO:0000256" key="7">
    <source>
        <dbReference type="ARBA" id="ARBA00022763"/>
    </source>
</evidence>
<keyword evidence="8" id="KW-0378">Hydrolase</keyword>
<keyword evidence="5" id="KW-0235">DNA replication</keyword>
<comment type="catalytic activity">
    <reaction evidence="13">
        <text>DNA(n) + a 2'-deoxyribonucleoside 5'-triphosphate = DNA(n+1) + diphosphate</text>
        <dbReference type="Rhea" id="RHEA:22508"/>
        <dbReference type="Rhea" id="RHEA-COMP:17339"/>
        <dbReference type="Rhea" id="RHEA-COMP:17340"/>
        <dbReference type="ChEBI" id="CHEBI:33019"/>
        <dbReference type="ChEBI" id="CHEBI:61560"/>
        <dbReference type="ChEBI" id="CHEBI:173112"/>
        <dbReference type="EC" id="2.7.7.7"/>
    </reaction>
</comment>
<evidence type="ECO:0000256" key="11">
    <source>
        <dbReference type="ARBA" id="ARBA00023125"/>
    </source>
</evidence>
<dbReference type="InterPro" id="IPR036279">
    <property type="entry name" value="5-3_exonuclease_C_sf"/>
</dbReference>
<dbReference type="SMART" id="SM00475">
    <property type="entry name" value="53EXOc"/>
    <property type="match status" value="1"/>
</dbReference>
<dbReference type="InterPro" id="IPR001098">
    <property type="entry name" value="DNA-dir_DNA_pol_A_palm_dom"/>
</dbReference>
<dbReference type="CDD" id="cd08637">
    <property type="entry name" value="DNA_pol_A_pol_I_C"/>
    <property type="match status" value="1"/>
</dbReference>
<keyword evidence="12" id="KW-0234">DNA repair</keyword>
<evidence type="ECO:0000256" key="4">
    <source>
        <dbReference type="ARBA" id="ARBA00022695"/>
    </source>
</evidence>
<dbReference type="SMART" id="SM00482">
    <property type="entry name" value="POLAc"/>
    <property type="match status" value="1"/>
</dbReference>
<evidence type="ECO:0000259" key="16">
    <source>
        <dbReference type="SMART" id="SM00482"/>
    </source>
</evidence>
<dbReference type="GO" id="GO:0008408">
    <property type="term" value="F:3'-5' exonuclease activity"/>
    <property type="evidence" value="ECO:0007669"/>
    <property type="project" value="InterPro"/>
</dbReference>
<name>A0A1W1BVA2_9ZZZZ</name>
<dbReference type="GO" id="GO:0006261">
    <property type="term" value="P:DNA-templated DNA replication"/>
    <property type="evidence" value="ECO:0007669"/>
    <property type="project" value="InterPro"/>
</dbReference>
<dbReference type="NCBIfam" id="TIGR00593">
    <property type="entry name" value="pola"/>
    <property type="match status" value="1"/>
</dbReference>
<proteinExistence type="inferred from homology"/>
<dbReference type="InterPro" id="IPR020046">
    <property type="entry name" value="5-3_exonucl_a-hlix_arch_N"/>
</dbReference>
<evidence type="ECO:0000313" key="17">
    <source>
        <dbReference type="EMBL" id="SFV57397.1"/>
    </source>
</evidence>
<dbReference type="PRINTS" id="PR00868">
    <property type="entry name" value="DNAPOLI"/>
</dbReference>
<dbReference type="InterPro" id="IPR036397">
    <property type="entry name" value="RNaseH_sf"/>
</dbReference>
<dbReference type="AlphaFoldDB" id="A0A1W1BVA2"/>
<organism evidence="17">
    <name type="scientific">hydrothermal vent metagenome</name>
    <dbReference type="NCBI Taxonomy" id="652676"/>
    <lineage>
        <taxon>unclassified sequences</taxon>
        <taxon>metagenomes</taxon>
        <taxon>ecological metagenomes</taxon>
    </lineage>
</organism>
<dbReference type="SUPFAM" id="SSF47807">
    <property type="entry name" value="5' to 3' exonuclease, C-terminal subdomain"/>
    <property type="match status" value="1"/>
</dbReference>
<dbReference type="Pfam" id="PF00476">
    <property type="entry name" value="DNA_pol_A"/>
    <property type="match status" value="1"/>
</dbReference>
<keyword evidence="7" id="KW-0227">DNA damage</keyword>
<evidence type="ECO:0000256" key="2">
    <source>
        <dbReference type="ARBA" id="ARBA00012417"/>
    </source>
</evidence>
<sequence>MFKPNIILMDGSAFLFRSYFANKDQGLANQEGFPTGAIFGVLNSIKYFQRTYPNAKLIVIFDEKGKNFRHELYPEYKSHRKPMEDELRCQIEPLYEIVKAMDLPLYIVKDVEADDVIATLAQYFNKQNIKTLIASGDKDLYQLLSANVYQLDMKNNLIDVNVVEKKLGIKVEQVLDYLSLIGDSADNIKGIPSVGPKTAVKWLLEYQNIAGIKKNAEKITGKVGEKLRENFNELDLAYKLISLKYDVELDLSLLDKTIQQNNEKLIDLYQKYNFKSWLNQLNSKKPEIITNNEDNFVADKSTSDKENYILTKWEQILILEQNQLNELITEIKKNEVFVFDTETNSLDSMMAKIVGLVFGIENKAYYLPLTHQYLGVPKQLNIDEVLTILEPIFADENIKKIGQNLKYDAHILANYEIKLNGIVDDTMLKSYCLNSVATKHNLDDLSQYYLNHKTISFKEVAGSGKKQITFDEIHLEQAQPYACEDVIITSELNTILSEKLKPLEKQQKIYQDLEIPLIPVLLMIERNGVKLDVNLLTKQQIEIKQAIDESQKQAFKLADKEFNLDSPKQVQEVLFSEEGLGLKPSKKTAKGSASTNEEALKKLEHPLADIILKYRGLTKLNSTYLEALPKQININTNRLHTSYHQSGTITGRLSSSNPNLQNIPIRSKEGKKIRQAFITEKNNIIIAADYSQIELRIMAHLSGDEGLLNAFSNNIDIHKATAAQMFEKPLTEITADDRRNAKAINFGLIYGMSAHGLAKQINTSRTEAKKYMDSYFAKYPKVLDYIENTQNLAKEQGFVETILGRRLYLPNINAKNKMLQQHALRTAINAPMQGSSADIIKSAMLDIYNWIQVDNPKLKMTMQVHDELVFEVNKKYADEYAIKIKKLMENTIKINVPLVVDIGMGNNWEQAH</sequence>
<keyword evidence="9" id="KW-0269">Exonuclease</keyword>
<dbReference type="SUPFAM" id="SSF53098">
    <property type="entry name" value="Ribonuclease H-like"/>
    <property type="match status" value="1"/>
</dbReference>
<dbReference type="PANTHER" id="PTHR10133">
    <property type="entry name" value="DNA POLYMERASE I"/>
    <property type="match status" value="1"/>
</dbReference>
<dbReference type="GO" id="GO:0003887">
    <property type="term" value="F:DNA-directed DNA polymerase activity"/>
    <property type="evidence" value="ECO:0007669"/>
    <property type="project" value="UniProtKB-KW"/>
</dbReference>